<comment type="caution">
    <text evidence="2">The sequence shown here is derived from an EMBL/GenBank/DDBJ whole genome shotgun (WGS) entry which is preliminary data.</text>
</comment>
<name>A0AAN8F830_TRICO</name>
<evidence type="ECO:0000313" key="2">
    <source>
        <dbReference type="EMBL" id="KAK5972170.1"/>
    </source>
</evidence>
<sequence>KIRQAAEIANVTEFVKLLEKGFDTYLGAGGVILSGGQKQRIAIARAIAADPRILFLDEATSALDANSEKIVQMALNKAAKGRTTIVIAHRLSTIRDVKKVYVMEKGKVVETGSHDELMEKGGIYARLVSAQQFQSTWNNGLSEQSGGDSSTEPCTQGSIKMALLPRFEKLQPKRMVSNNDEQVH</sequence>
<keyword evidence="3" id="KW-1185">Reference proteome</keyword>
<dbReference type="SUPFAM" id="SSF52540">
    <property type="entry name" value="P-loop containing nucleoside triphosphate hydrolases"/>
    <property type="match status" value="1"/>
</dbReference>
<dbReference type="Proteomes" id="UP001331761">
    <property type="component" value="Unassembled WGS sequence"/>
</dbReference>
<gene>
    <name evidence="2" type="ORF">GCK32_017044</name>
</gene>
<dbReference type="GO" id="GO:0005743">
    <property type="term" value="C:mitochondrial inner membrane"/>
    <property type="evidence" value="ECO:0007669"/>
    <property type="project" value="TreeGrafter"/>
</dbReference>
<evidence type="ECO:0000313" key="3">
    <source>
        <dbReference type="Proteomes" id="UP001331761"/>
    </source>
</evidence>
<dbReference type="GO" id="GO:0016887">
    <property type="term" value="F:ATP hydrolysis activity"/>
    <property type="evidence" value="ECO:0007669"/>
    <property type="project" value="InterPro"/>
</dbReference>
<accession>A0AAN8F830</accession>
<dbReference type="Pfam" id="PF00005">
    <property type="entry name" value="ABC_tran"/>
    <property type="match status" value="1"/>
</dbReference>
<dbReference type="EMBL" id="WIXE01016919">
    <property type="protein sequence ID" value="KAK5972170.1"/>
    <property type="molecule type" value="Genomic_DNA"/>
</dbReference>
<dbReference type="Gene3D" id="3.40.50.300">
    <property type="entry name" value="P-loop containing nucleotide triphosphate hydrolases"/>
    <property type="match status" value="1"/>
</dbReference>
<dbReference type="GO" id="GO:0015421">
    <property type="term" value="F:ABC-type oligopeptide transporter activity"/>
    <property type="evidence" value="ECO:0007669"/>
    <property type="project" value="TreeGrafter"/>
</dbReference>
<dbReference type="InterPro" id="IPR003439">
    <property type="entry name" value="ABC_transporter-like_ATP-bd"/>
</dbReference>
<dbReference type="PANTHER" id="PTHR43394">
    <property type="entry name" value="ATP-DEPENDENT PERMEASE MDL1, MITOCHONDRIAL"/>
    <property type="match status" value="1"/>
</dbReference>
<evidence type="ECO:0000259" key="1">
    <source>
        <dbReference type="Pfam" id="PF00005"/>
    </source>
</evidence>
<feature type="non-terminal residue" evidence="2">
    <location>
        <position position="1"/>
    </location>
</feature>
<dbReference type="AlphaFoldDB" id="A0AAN8F830"/>
<dbReference type="InterPro" id="IPR039421">
    <property type="entry name" value="Type_1_exporter"/>
</dbReference>
<dbReference type="PANTHER" id="PTHR43394:SF1">
    <property type="entry name" value="ATP-BINDING CASSETTE SUB-FAMILY B MEMBER 10, MITOCHONDRIAL"/>
    <property type="match status" value="1"/>
</dbReference>
<dbReference type="GO" id="GO:0005524">
    <property type="term" value="F:ATP binding"/>
    <property type="evidence" value="ECO:0007669"/>
    <property type="project" value="InterPro"/>
</dbReference>
<reference evidence="2 3" key="1">
    <citation type="submission" date="2019-10" db="EMBL/GenBank/DDBJ databases">
        <title>Assembly and Annotation for the nematode Trichostrongylus colubriformis.</title>
        <authorList>
            <person name="Martin J."/>
        </authorList>
    </citation>
    <scope>NUCLEOTIDE SEQUENCE [LARGE SCALE GENOMIC DNA]</scope>
    <source>
        <strain evidence="2">G859</strain>
        <tissue evidence="2">Whole worm</tissue>
    </source>
</reference>
<dbReference type="InterPro" id="IPR027417">
    <property type="entry name" value="P-loop_NTPase"/>
</dbReference>
<feature type="domain" description="ABC transporter" evidence="1">
    <location>
        <begin position="23"/>
        <end position="61"/>
    </location>
</feature>
<organism evidence="2 3">
    <name type="scientific">Trichostrongylus colubriformis</name>
    <name type="common">Black scour worm</name>
    <dbReference type="NCBI Taxonomy" id="6319"/>
    <lineage>
        <taxon>Eukaryota</taxon>
        <taxon>Metazoa</taxon>
        <taxon>Ecdysozoa</taxon>
        <taxon>Nematoda</taxon>
        <taxon>Chromadorea</taxon>
        <taxon>Rhabditida</taxon>
        <taxon>Rhabditina</taxon>
        <taxon>Rhabditomorpha</taxon>
        <taxon>Strongyloidea</taxon>
        <taxon>Trichostrongylidae</taxon>
        <taxon>Trichostrongylus</taxon>
    </lineage>
</organism>
<protein>
    <submittedName>
        <fullName evidence="2">ABC transporter domain-containing protein</fullName>
    </submittedName>
</protein>
<proteinExistence type="predicted"/>
<dbReference type="GO" id="GO:0090374">
    <property type="term" value="P:oligopeptide export from mitochondrion"/>
    <property type="evidence" value="ECO:0007669"/>
    <property type="project" value="TreeGrafter"/>
</dbReference>